<dbReference type="EMBL" id="JAWDKB010000001">
    <property type="protein sequence ID" value="MDV0442892.1"/>
    <property type="molecule type" value="Genomic_DNA"/>
</dbReference>
<organism evidence="1 2">
    <name type="scientific">Methanorbis rubei</name>
    <dbReference type="NCBI Taxonomy" id="3028300"/>
    <lineage>
        <taxon>Archaea</taxon>
        <taxon>Methanobacteriati</taxon>
        <taxon>Methanobacteriota</taxon>
        <taxon>Stenosarchaea group</taxon>
        <taxon>Methanomicrobia</taxon>
        <taxon>Methanomicrobiales</taxon>
        <taxon>Methanocorpusculaceae</taxon>
        <taxon>Methanorbis</taxon>
    </lineage>
</organism>
<dbReference type="Gene3D" id="3.40.50.300">
    <property type="entry name" value="P-loop containing nucleotide triphosphate hydrolases"/>
    <property type="match status" value="1"/>
</dbReference>
<evidence type="ECO:0000313" key="2">
    <source>
        <dbReference type="Proteomes" id="UP001283212"/>
    </source>
</evidence>
<proteinExistence type="predicted"/>
<comment type="caution">
    <text evidence="1">The sequence shown here is derived from an EMBL/GenBank/DDBJ whole genome shotgun (WGS) entry which is preliminary data.</text>
</comment>
<dbReference type="Proteomes" id="UP001283212">
    <property type="component" value="Unassembled WGS sequence"/>
</dbReference>
<dbReference type="AlphaFoldDB" id="A0AAE4SAJ1"/>
<dbReference type="SUPFAM" id="SSF52540">
    <property type="entry name" value="P-loop containing nucleoside triphosphate hydrolases"/>
    <property type="match status" value="1"/>
</dbReference>
<gene>
    <name evidence="1" type="ORF">McpCs1_02500</name>
</gene>
<dbReference type="PANTHER" id="PTHR41930">
    <property type="entry name" value="UPF0200 PROTEIN MJ1399"/>
    <property type="match status" value="1"/>
</dbReference>
<dbReference type="Pfam" id="PF13238">
    <property type="entry name" value="AAA_18"/>
    <property type="match status" value="1"/>
</dbReference>
<evidence type="ECO:0008006" key="3">
    <source>
        <dbReference type="Google" id="ProtNLM"/>
    </source>
</evidence>
<dbReference type="PANTHER" id="PTHR41930:SF1">
    <property type="entry name" value="DEPHOSPHO-COA KINASE"/>
    <property type="match status" value="1"/>
</dbReference>
<sequence>MIIVNDDSHSNGRYMKVIGVVGYPASGKGEFSQIAAELGVPVVVMGDMIRRRVKDAGLPLTDENIGSEARNLRAALGMDAVAILTAEEVARQSGDIVVIDGIRGDAEVRYFRSVFDSFTLVAIEASFATRLARMQSRGRSDDTTTAESLAGRDARENSFGLAAAMSLAEICIPNESTKDAYEALVRKFFSEES</sequence>
<reference evidence="1 2" key="1">
    <citation type="submission" date="2023-06" db="EMBL/GenBank/DDBJ databases">
        <title>Genome sequence of Methancorpusculaceae sp. Cs1.</title>
        <authorList>
            <person name="Protasov E."/>
            <person name="Platt K."/>
            <person name="Poehlein A."/>
            <person name="Daniel R."/>
            <person name="Brune A."/>
        </authorList>
    </citation>
    <scope>NUCLEOTIDE SEQUENCE [LARGE SCALE GENOMIC DNA]</scope>
    <source>
        <strain evidence="1 2">Cs1</strain>
    </source>
</reference>
<keyword evidence="2" id="KW-1185">Reference proteome</keyword>
<evidence type="ECO:0000313" key="1">
    <source>
        <dbReference type="EMBL" id="MDV0442892.1"/>
    </source>
</evidence>
<accession>A0AAE4SAJ1</accession>
<name>A0AAE4SAJ1_9EURY</name>
<dbReference type="InterPro" id="IPR027417">
    <property type="entry name" value="P-loop_NTPase"/>
</dbReference>
<protein>
    <recommendedName>
        <fullName evidence="3">Dephospho-CoA kinase</fullName>
    </recommendedName>
</protein>